<dbReference type="CDD" id="cd24052">
    <property type="entry name" value="ASKHA_NBD_HpPPX-GppA-like"/>
    <property type="match status" value="1"/>
</dbReference>
<dbReference type="SUPFAM" id="SSF53067">
    <property type="entry name" value="Actin-like ATPase domain"/>
    <property type="match status" value="2"/>
</dbReference>
<feature type="domain" description="Ppx/GppA phosphatase N-terminal" evidence="1">
    <location>
        <begin position="45"/>
        <end position="314"/>
    </location>
</feature>
<dbReference type="AlphaFoldDB" id="A0A7G5IEZ9"/>
<evidence type="ECO:0000259" key="1">
    <source>
        <dbReference type="Pfam" id="PF02541"/>
    </source>
</evidence>
<proteinExistence type="predicted"/>
<evidence type="ECO:0000259" key="2">
    <source>
        <dbReference type="Pfam" id="PF21697"/>
    </source>
</evidence>
<dbReference type="Gene3D" id="1.10.3210.10">
    <property type="entry name" value="Hypothetical protein af1432"/>
    <property type="match status" value="1"/>
</dbReference>
<dbReference type="InterPro" id="IPR050273">
    <property type="entry name" value="GppA/Ppx_hydrolase"/>
</dbReference>
<organism evidence="3 4">
    <name type="scientific">Sandaracinobacteroides saxicola</name>
    <dbReference type="NCBI Taxonomy" id="2759707"/>
    <lineage>
        <taxon>Bacteria</taxon>
        <taxon>Pseudomonadati</taxon>
        <taxon>Pseudomonadota</taxon>
        <taxon>Alphaproteobacteria</taxon>
        <taxon>Sphingomonadales</taxon>
        <taxon>Sphingosinicellaceae</taxon>
        <taxon>Sandaracinobacteroides</taxon>
    </lineage>
</organism>
<dbReference type="Proteomes" id="UP000515292">
    <property type="component" value="Chromosome"/>
</dbReference>
<dbReference type="KEGG" id="sand:H3309_11170"/>
<name>A0A7G5IEZ9_9SPHN</name>
<feature type="domain" description="Exopolyphosphatase C-terminal" evidence="2">
    <location>
        <begin position="359"/>
        <end position="507"/>
    </location>
</feature>
<evidence type="ECO:0000313" key="3">
    <source>
        <dbReference type="EMBL" id="QMW21941.1"/>
    </source>
</evidence>
<dbReference type="PANTHER" id="PTHR30005:SF0">
    <property type="entry name" value="RETROGRADE REGULATION PROTEIN 2"/>
    <property type="match status" value="1"/>
</dbReference>
<gene>
    <name evidence="3" type="ORF">H3309_11170</name>
</gene>
<keyword evidence="4" id="KW-1185">Reference proteome</keyword>
<evidence type="ECO:0000313" key="4">
    <source>
        <dbReference type="Proteomes" id="UP000515292"/>
    </source>
</evidence>
<dbReference type="GO" id="GO:0016462">
    <property type="term" value="F:pyrophosphatase activity"/>
    <property type="evidence" value="ECO:0007669"/>
    <property type="project" value="TreeGrafter"/>
</dbReference>
<dbReference type="InterPro" id="IPR003695">
    <property type="entry name" value="Ppx_GppA_N"/>
</dbReference>
<sequence length="511" mass="53972">MSLLARAADVREPRGIDLREPRIGIIDIGSNSVRLVVYEGLVRTPAVLFNEKLMAGLGRGVAANGRLSDDAMALTLDGLTRFVALANAMGVDSLRAVATAAIREAANGAAFVARVRNEVGLEIETIDGEAEARAAAFGVIAGIPDADGVVGDLGGGSLELIRVSNGQAHERVSLPIGSLRLDAERKKSRAALNAFVAKALAKVDWARAGAGKPFYAVGGSWRALAQLHMHLIEWPLPVIHHHVLPADAPARLVRTLAQLKAKSLKAVPNISTSRGPQLPGAALLLREVTARLGSSRIITSAYGLREGLLYMALPPEQQREDPLLSAARAEAHRSGRFGDGSNAEVGDLLLAWCDGVFADEAPEIRRIRHAACLLADVAWRAHPDFRPERGLDVALHGNWVGIDAPGRAMLAVALHALNGGPVADPALLPLARIADPALLARARQWGLALRLGQRLGGGTGVALRSSRLAAQEGALTLTLRPERAKLYGDTVARRHRLLAGAMGLKAAMTIS</sequence>
<dbReference type="EMBL" id="CP059851">
    <property type="protein sequence ID" value="QMW21941.1"/>
    <property type="molecule type" value="Genomic_DNA"/>
</dbReference>
<dbReference type="InterPro" id="IPR048951">
    <property type="entry name" value="Ppx_C"/>
</dbReference>
<dbReference type="Pfam" id="PF21697">
    <property type="entry name" value="Ppx_C"/>
    <property type="match status" value="1"/>
</dbReference>
<dbReference type="Pfam" id="PF02541">
    <property type="entry name" value="Ppx-GppA"/>
    <property type="match status" value="1"/>
</dbReference>
<dbReference type="RefSeq" id="WP_182294787.1">
    <property type="nucleotide sequence ID" value="NZ_CP059851.1"/>
</dbReference>
<reference evidence="3 4" key="1">
    <citation type="submission" date="2020-07" db="EMBL/GenBank/DDBJ databases">
        <title>Complete genome sequence for Sandaracinobacter sp. M6.</title>
        <authorList>
            <person name="Tang Y."/>
            <person name="Liu Q."/>
            <person name="Guo Z."/>
            <person name="Lei P."/>
            <person name="Huang B."/>
        </authorList>
    </citation>
    <scope>NUCLEOTIDE SEQUENCE [LARGE SCALE GENOMIC DNA]</scope>
    <source>
        <strain evidence="3 4">M6</strain>
    </source>
</reference>
<accession>A0A7G5IEZ9</accession>
<dbReference type="Gene3D" id="3.30.420.40">
    <property type="match status" value="1"/>
</dbReference>
<dbReference type="PANTHER" id="PTHR30005">
    <property type="entry name" value="EXOPOLYPHOSPHATASE"/>
    <property type="match status" value="1"/>
</dbReference>
<dbReference type="InterPro" id="IPR043129">
    <property type="entry name" value="ATPase_NBD"/>
</dbReference>
<protein>
    <submittedName>
        <fullName evidence="3">Ppx/GppA family phosphatase</fullName>
    </submittedName>
</protein>
<dbReference type="Gene3D" id="3.30.420.150">
    <property type="entry name" value="Exopolyphosphatase. Domain 2"/>
    <property type="match status" value="1"/>
</dbReference>